<evidence type="ECO:0000256" key="13">
    <source>
        <dbReference type="HAMAP-Rule" id="MF_00281"/>
    </source>
</evidence>
<name>A0A1F5Z336_9BACT</name>
<dbReference type="SUPFAM" id="SSF55681">
    <property type="entry name" value="Class II aaRS and biotin synthetases"/>
    <property type="match status" value="1"/>
</dbReference>
<feature type="binding site" evidence="13">
    <location>
        <position position="257"/>
    </location>
    <ligand>
        <name>Mg(2+)</name>
        <dbReference type="ChEBI" id="CHEBI:18420"/>
        <note>shared with beta subunit</note>
    </ligand>
</feature>
<feature type="domain" description="Aminoacyl-transfer RNA synthetases class-II family profile" evidence="14">
    <location>
        <begin position="120"/>
        <end position="333"/>
    </location>
</feature>
<keyword evidence="8 13" id="KW-0067">ATP-binding</keyword>
<evidence type="ECO:0000256" key="7">
    <source>
        <dbReference type="ARBA" id="ARBA00022741"/>
    </source>
</evidence>
<keyword evidence="9 13" id="KW-0460">Magnesium</keyword>
<dbReference type="Proteomes" id="UP000179129">
    <property type="component" value="Unassembled WGS sequence"/>
</dbReference>
<dbReference type="InterPro" id="IPR004188">
    <property type="entry name" value="Phe-tRNA_ligase_II_N"/>
</dbReference>
<evidence type="ECO:0000256" key="1">
    <source>
        <dbReference type="ARBA" id="ARBA00004496"/>
    </source>
</evidence>
<comment type="catalytic activity">
    <reaction evidence="12 13">
        <text>tRNA(Phe) + L-phenylalanine + ATP = L-phenylalanyl-tRNA(Phe) + AMP + diphosphate + H(+)</text>
        <dbReference type="Rhea" id="RHEA:19413"/>
        <dbReference type="Rhea" id="RHEA-COMP:9668"/>
        <dbReference type="Rhea" id="RHEA-COMP:9699"/>
        <dbReference type="ChEBI" id="CHEBI:15378"/>
        <dbReference type="ChEBI" id="CHEBI:30616"/>
        <dbReference type="ChEBI" id="CHEBI:33019"/>
        <dbReference type="ChEBI" id="CHEBI:58095"/>
        <dbReference type="ChEBI" id="CHEBI:78442"/>
        <dbReference type="ChEBI" id="CHEBI:78531"/>
        <dbReference type="ChEBI" id="CHEBI:456215"/>
        <dbReference type="EC" id="6.1.1.20"/>
    </reaction>
</comment>
<organism evidence="15 16">
    <name type="scientific">Candidatus Glassbacteria bacterium RIFCSPLOWO2_12_FULL_58_11</name>
    <dbReference type="NCBI Taxonomy" id="1817867"/>
    <lineage>
        <taxon>Bacteria</taxon>
        <taxon>Candidatus Glassiibacteriota</taxon>
    </lineage>
</organism>
<comment type="similarity">
    <text evidence="2 13">Belongs to the class-II aminoacyl-tRNA synthetase family. Phe-tRNA synthetase alpha subunit type 1 subfamily.</text>
</comment>
<dbReference type="InterPro" id="IPR022911">
    <property type="entry name" value="Phe_tRNA_ligase_alpha1_bac"/>
</dbReference>
<dbReference type="NCBIfam" id="TIGR00468">
    <property type="entry name" value="pheS"/>
    <property type="match status" value="1"/>
</dbReference>
<keyword evidence="7 13" id="KW-0547">Nucleotide-binding</keyword>
<dbReference type="Pfam" id="PF01409">
    <property type="entry name" value="tRNA-synt_2d"/>
    <property type="match status" value="1"/>
</dbReference>
<dbReference type="InterPro" id="IPR004529">
    <property type="entry name" value="Phe-tRNA-synth_IIc_asu"/>
</dbReference>
<dbReference type="GO" id="GO:0000049">
    <property type="term" value="F:tRNA binding"/>
    <property type="evidence" value="ECO:0007669"/>
    <property type="project" value="InterPro"/>
</dbReference>
<dbReference type="EMBL" id="MFIX01000003">
    <property type="protein sequence ID" value="OGG06879.1"/>
    <property type="molecule type" value="Genomic_DNA"/>
</dbReference>
<dbReference type="EC" id="6.1.1.20" evidence="13"/>
<dbReference type="FunFam" id="3.30.930.10:FF:000003">
    <property type="entry name" value="Phenylalanine--tRNA ligase alpha subunit"/>
    <property type="match status" value="1"/>
</dbReference>
<keyword evidence="5 13" id="KW-0436">Ligase</keyword>
<evidence type="ECO:0000256" key="2">
    <source>
        <dbReference type="ARBA" id="ARBA00010207"/>
    </source>
</evidence>
<protein>
    <recommendedName>
        <fullName evidence="13">Phenylalanine--tRNA ligase alpha subunit</fullName>
        <ecNumber evidence="13">6.1.1.20</ecNumber>
    </recommendedName>
    <alternativeName>
        <fullName evidence="13">Phenylalanyl-tRNA synthetase alpha subunit</fullName>
        <shortName evidence="13">PheRS</shortName>
    </alternativeName>
</protein>
<evidence type="ECO:0000256" key="5">
    <source>
        <dbReference type="ARBA" id="ARBA00022598"/>
    </source>
</evidence>
<evidence type="ECO:0000256" key="6">
    <source>
        <dbReference type="ARBA" id="ARBA00022723"/>
    </source>
</evidence>
<comment type="subcellular location">
    <subcellularLocation>
        <location evidence="1 13">Cytoplasm</location>
    </subcellularLocation>
</comment>
<keyword evidence="4 13" id="KW-0963">Cytoplasm</keyword>
<dbReference type="PANTHER" id="PTHR11538">
    <property type="entry name" value="PHENYLALANYL-TRNA SYNTHETASE"/>
    <property type="match status" value="1"/>
</dbReference>
<comment type="cofactor">
    <cofactor evidence="13">
        <name>Mg(2+)</name>
        <dbReference type="ChEBI" id="CHEBI:18420"/>
    </cofactor>
    <text evidence="13">Binds 2 magnesium ions per tetramer.</text>
</comment>
<dbReference type="AlphaFoldDB" id="A0A1F5Z336"/>
<keyword evidence="10 13" id="KW-0648">Protein biosynthesis</keyword>
<dbReference type="GO" id="GO:0005524">
    <property type="term" value="F:ATP binding"/>
    <property type="evidence" value="ECO:0007669"/>
    <property type="project" value="UniProtKB-UniRule"/>
</dbReference>
<dbReference type="HAMAP" id="MF_00281">
    <property type="entry name" value="Phe_tRNA_synth_alpha1"/>
    <property type="match status" value="1"/>
</dbReference>
<evidence type="ECO:0000256" key="4">
    <source>
        <dbReference type="ARBA" id="ARBA00022490"/>
    </source>
</evidence>
<dbReference type="InterPro" id="IPR006195">
    <property type="entry name" value="aa-tRNA-synth_II"/>
</dbReference>
<dbReference type="STRING" id="1817867.A3F83_10085"/>
<dbReference type="GO" id="GO:0005737">
    <property type="term" value="C:cytoplasm"/>
    <property type="evidence" value="ECO:0007669"/>
    <property type="project" value="UniProtKB-SubCell"/>
</dbReference>
<proteinExistence type="inferred from homology"/>
<evidence type="ECO:0000259" key="14">
    <source>
        <dbReference type="PROSITE" id="PS50862"/>
    </source>
</evidence>
<dbReference type="Gene3D" id="3.30.930.10">
    <property type="entry name" value="Bira Bifunctional Protein, Domain 2"/>
    <property type="match status" value="1"/>
</dbReference>
<dbReference type="PANTHER" id="PTHR11538:SF41">
    <property type="entry name" value="PHENYLALANINE--TRNA LIGASE, MITOCHONDRIAL"/>
    <property type="match status" value="1"/>
</dbReference>
<dbReference type="Pfam" id="PF02912">
    <property type="entry name" value="Phe_tRNA-synt_N"/>
    <property type="match status" value="1"/>
</dbReference>
<evidence type="ECO:0000256" key="11">
    <source>
        <dbReference type="ARBA" id="ARBA00023146"/>
    </source>
</evidence>
<evidence type="ECO:0000256" key="9">
    <source>
        <dbReference type="ARBA" id="ARBA00022842"/>
    </source>
</evidence>
<sequence length="342" mass="38460">MAGYLEKIEELAGQARQQIARAVSLEQLEQWRLNLLGRKGQVTAILHDLGQVSPGERPLVGKQANELKNEIGRLLEERRAALEKEQLERAAARSAIDVTLPGLRPWTGSIHPLNRTLSRVNEVLYSMGFSLAEGPEIEDEFHNFDALNTPADHPARDEHDTFFLEGGLLLRSHTSPVQIRHMQANPPPVRIIAPGRVFRRDTPDATHSPIFHQVEGLYVDENVTFGDLKYTLEQFALRLFGPDTTLRFRPSFFPFTEPSAEVDCSCIFCKRKGCRICKGSGWLEILGCGMVDPSVFEAVGYDPERWTGFAFGMGIDRICLLVHSIDDIRLFLESDTGFLSQF</sequence>
<comment type="subunit">
    <text evidence="3 13">Tetramer of two alpha and two beta subunits.</text>
</comment>
<dbReference type="GO" id="GO:0004826">
    <property type="term" value="F:phenylalanine-tRNA ligase activity"/>
    <property type="evidence" value="ECO:0007669"/>
    <property type="project" value="UniProtKB-UniRule"/>
</dbReference>
<gene>
    <name evidence="13" type="primary">pheS</name>
    <name evidence="15" type="ORF">A3F83_10085</name>
</gene>
<accession>A0A1F5Z336</accession>
<reference evidence="15 16" key="1">
    <citation type="journal article" date="2016" name="Nat. Commun.">
        <title>Thousands of microbial genomes shed light on interconnected biogeochemical processes in an aquifer system.</title>
        <authorList>
            <person name="Anantharaman K."/>
            <person name="Brown C.T."/>
            <person name="Hug L.A."/>
            <person name="Sharon I."/>
            <person name="Castelle C.J."/>
            <person name="Probst A.J."/>
            <person name="Thomas B.C."/>
            <person name="Singh A."/>
            <person name="Wilkins M.J."/>
            <person name="Karaoz U."/>
            <person name="Brodie E.L."/>
            <person name="Williams K.H."/>
            <person name="Hubbard S.S."/>
            <person name="Banfield J.F."/>
        </authorList>
    </citation>
    <scope>NUCLEOTIDE SEQUENCE [LARGE SCALE GENOMIC DNA]</scope>
</reference>
<evidence type="ECO:0000256" key="3">
    <source>
        <dbReference type="ARBA" id="ARBA00011209"/>
    </source>
</evidence>
<evidence type="ECO:0000256" key="8">
    <source>
        <dbReference type="ARBA" id="ARBA00022840"/>
    </source>
</evidence>
<evidence type="ECO:0000313" key="16">
    <source>
        <dbReference type="Proteomes" id="UP000179129"/>
    </source>
</evidence>
<evidence type="ECO:0000256" key="10">
    <source>
        <dbReference type="ARBA" id="ARBA00022917"/>
    </source>
</evidence>
<dbReference type="InterPro" id="IPR002319">
    <property type="entry name" value="Phenylalanyl-tRNA_Synthase"/>
</dbReference>
<evidence type="ECO:0000313" key="15">
    <source>
        <dbReference type="EMBL" id="OGG06879.1"/>
    </source>
</evidence>
<dbReference type="GO" id="GO:0006432">
    <property type="term" value="P:phenylalanyl-tRNA aminoacylation"/>
    <property type="evidence" value="ECO:0007669"/>
    <property type="project" value="UniProtKB-UniRule"/>
</dbReference>
<dbReference type="InterPro" id="IPR010978">
    <property type="entry name" value="tRNA-bd_arm"/>
</dbReference>
<dbReference type="CDD" id="cd00496">
    <property type="entry name" value="PheRS_alpha_core"/>
    <property type="match status" value="1"/>
</dbReference>
<dbReference type="SUPFAM" id="SSF46589">
    <property type="entry name" value="tRNA-binding arm"/>
    <property type="match status" value="1"/>
</dbReference>
<dbReference type="GO" id="GO:0000287">
    <property type="term" value="F:magnesium ion binding"/>
    <property type="evidence" value="ECO:0007669"/>
    <property type="project" value="UniProtKB-UniRule"/>
</dbReference>
<dbReference type="PROSITE" id="PS50862">
    <property type="entry name" value="AA_TRNA_LIGASE_II"/>
    <property type="match status" value="1"/>
</dbReference>
<comment type="caution">
    <text evidence="15">The sequence shown here is derived from an EMBL/GenBank/DDBJ whole genome shotgun (WGS) entry which is preliminary data.</text>
</comment>
<keyword evidence="11 13" id="KW-0030">Aminoacyl-tRNA synthetase</keyword>
<dbReference type="InterPro" id="IPR045864">
    <property type="entry name" value="aa-tRNA-synth_II/BPL/LPL"/>
</dbReference>
<evidence type="ECO:0000256" key="12">
    <source>
        <dbReference type="ARBA" id="ARBA00049255"/>
    </source>
</evidence>
<keyword evidence="6 13" id="KW-0479">Metal-binding</keyword>